<dbReference type="GO" id="GO:0048019">
    <property type="term" value="F:receptor antagonist activity"/>
    <property type="evidence" value="ECO:0007669"/>
    <property type="project" value="TreeGrafter"/>
</dbReference>
<accession>A0AAV7Q437</accession>
<evidence type="ECO:0000256" key="6">
    <source>
        <dbReference type="ARBA" id="ARBA00022729"/>
    </source>
</evidence>
<dbReference type="GO" id="GO:0090090">
    <property type="term" value="P:negative regulation of canonical Wnt signaling pathway"/>
    <property type="evidence" value="ECO:0007669"/>
    <property type="project" value="TreeGrafter"/>
</dbReference>
<organism evidence="10 11">
    <name type="scientific">Pleurodeles waltl</name>
    <name type="common">Iberian ribbed newt</name>
    <dbReference type="NCBI Taxonomy" id="8319"/>
    <lineage>
        <taxon>Eukaryota</taxon>
        <taxon>Metazoa</taxon>
        <taxon>Chordata</taxon>
        <taxon>Craniata</taxon>
        <taxon>Vertebrata</taxon>
        <taxon>Euteleostomi</taxon>
        <taxon>Amphibia</taxon>
        <taxon>Batrachia</taxon>
        <taxon>Caudata</taxon>
        <taxon>Salamandroidea</taxon>
        <taxon>Salamandridae</taxon>
        <taxon>Pleurodelinae</taxon>
        <taxon>Pleurodeles</taxon>
    </lineage>
</organism>
<evidence type="ECO:0000256" key="3">
    <source>
        <dbReference type="ARBA" id="ARBA00022473"/>
    </source>
</evidence>
<evidence type="ECO:0000256" key="8">
    <source>
        <dbReference type="SAM" id="SignalP"/>
    </source>
</evidence>
<sequence>MTVSAGLLLLGACAILPVAHGHIWAWMLSIPYGTLEDSAPRGAPPPASDRTSTVTCDRGCSRGQYCDRHFGLCVPLRQEGQFCRKDSQCSRGLNCMFGRCHWIVPEGKEGARCRLDQDCGSSMCCARHHGEMVCKKRLTQGESCYVPDGGLAFSINQVCPCEEGLACRNRQPGREAEFEYWHEAGAWQCLKP</sequence>
<dbReference type="AlphaFoldDB" id="A0AAV7Q437"/>
<keyword evidence="7" id="KW-1015">Disulfide bond</keyword>
<dbReference type="PANTHER" id="PTHR12113:SF31">
    <property type="entry name" value="DICKKOPF N-TERMINAL CYSTEINE-RICH DOMAIN-CONTAINING PROTEIN"/>
    <property type="match status" value="1"/>
</dbReference>
<dbReference type="GO" id="GO:0016055">
    <property type="term" value="P:Wnt signaling pathway"/>
    <property type="evidence" value="ECO:0007669"/>
    <property type="project" value="UniProtKB-KW"/>
</dbReference>
<name>A0AAV7Q437_PLEWA</name>
<comment type="subcellular location">
    <subcellularLocation>
        <location evidence="1">Secreted</location>
    </subcellularLocation>
</comment>
<protein>
    <recommendedName>
        <fullName evidence="9">Dickkopf N-terminal cysteine-rich domain-containing protein</fullName>
    </recommendedName>
</protein>
<gene>
    <name evidence="10" type="ORF">NDU88_001782</name>
</gene>
<reference evidence="10" key="1">
    <citation type="journal article" date="2022" name="bioRxiv">
        <title>Sequencing and chromosome-scale assembly of the giantPleurodeles waltlgenome.</title>
        <authorList>
            <person name="Brown T."/>
            <person name="Elewa A."/>
            <person name="Iarovenko S."/>
            <person name="Subramanian E."/>
            <person name="Araus A.J."/>
            <person name="Petzold A."/>
            <person name="Susuki M."/>
            <person name="Suzuki K.-i.T."/>
            <person name="Hayashi T."/>
            <person name="Toyoda A."/>
            <person name="Oliveira C."/>
            <person name="Osipova E."/>
            <person name="Leigh N.D."/>
            <person name="Simon A."/>
            <person name="Yun M.H."/>
        </authorList>
    </citation>
    <scope>NUCLEOTIDE SEQUENCE</scope>
    <source>
        <strain evidence="10">20211129_DDA</strain>
        <tissue evidence="10">Liver</tissue>
    </source>
</reference>
<evidence type="ECO:0000256" key="5">
    <source>
        <dbReference type="ARBA" id="ARBA00022687"/>
    </source>
</evidence>
<dbReference type="Proteomes" id="UP001066276">
    <property type="component" value="Chromosome 6"/>
</dbReference>
<dbReference type="PANTHER" id="PTHR12113">
    <property type="entry name" value="DICKKOPF3-LIKE 3"/>
    <property type="match status" value="1"/>
</dbReference>
<keyword evidence="11" id="KW-1185">Reference proteome</keyword>
<proteinExistence type="inferred from homology"/>
<evidence type="ECO:0000313" key="11">
    <source>
        <dbReference type="Proteomes" id="UP001066276"/>
    </source>
</evidence>
<evidence type="ECO:0000256" key="4">
    <source>
        <dbReference type="ARBA" id="ARBA00022525"/>
    </source>
</evidence>
<evidence type="ECO:0000256" key="2">
    <source>
        <dbReference type="ARBA" id="ARBA00010842"/>
    </source>
</evidence>
<evidence type="ECO:0000256" key="7">
    <source>
        <dbReference type="ARBA" id="ARBA00023157"/>
    </source>
</evidence>
<dbReference type="Gene3D" id="2.10.80.10">
    <property type="entry name" value="Lipase, subunit A"/>
    <property type="match status" value="1"/>
</dbReference>
<evidence type="ECO:0000256" key="1">
    <source>
        <dbReference type="ARBA" id="ARBA00004613"/>
    </source>
</evidence>
<keyword evidence="5" id="KW-0879">Wnt signaling pathway</keyword>
<dbReference type="Pfam" id="PF04706">
    <property type="entry name" value="Dickkopf_N"/>
    <property type="match status" value="1"/>
</dbReference>
<feature type="chain" id="PRO_5043350227" description="Dickkopf N-terminal cysteine-rich domain-containing protein" evidence="8">
    <location>
        <begin position="22"/>
        <end position="192"/>
    </location>
</feature>
<comment type="similarity">
    <text evidence="2">Belongs to the dickkopf family.</text>
</comment>
<evidence type="ECO:0000313" key="10">
    <source>
        <dbReference type="EMBL" id="KAJ1135342.1"/>
    </source>
</evidence>
<keyword evidence="4" id="KW-0964">Secreted</keyword>
<feature type="domain" description="Dickkopf N-terminal cysteine-rich" evidence="9">
    <location>
        <begin position="56"/>
        <end position="100"/>
    </location>
</feature>
<comment type="caution">
    <text evidence="10">The sequence shown here is derived from an EMBL/GenBank/DDBJ whole genome shotgun (WGS) entry which is preliminary data.</text>
</comment>
<keyword evidence="6 8" id="KW-0732">Signal</keyword>
<dbReference type="EMBL" id="JANPWB010000010">
    <property type="protein sequence ID" value="KAJ1135342.1"/>
    <property type="molecule type" value="Genomic_DNA"/>
</dbReference>
<feature type="signal peptide" evidence="8">
    <location>
        <begin position="1"/>
        <end position="21"/>
    </location>
</feature>
<dbReference type="GO" id="GO:0005615">
    <property type="term" value="C:extracellular space"/>
    <property type="evidence" value="ECO:0007669"/>
    <property type="project" value="TreeGrafter"/>
</dbReference>
<dbReference type="InterPro" id="IPR039863">
    <property type="entry name" value="DKK1-4"/>
</dbReference>
<keyword evidence="3" id="KW-0217">Developmental protein</keyword>
<dbReference type="GO" id="GO:0039706">
    <property type="term" value="F:co-receptor binding"/>
    <property type="evidence" value="ECO:0007669"/>
    <property type="project" value="TreeGrafter"/>
</dbReference>
<dbReference type="InterPro" id="IPR006796">
    <property type="entry name" value="Dickkopf_N"/>
</dbReference>
<evidence type="ECO:0000259" key="9">
    <source>
        <dbReference type="Pfam" id="PF04706"/>
    </source>
</evidence>